<dbReference type="EMBL" id="CAEZXK010000045">
    <property type="protein sequence ID" value="CAB4693823.1"/>
    <property type="molecule type" value="Genomic_DNA"/>
</dbReference>
<dbReference type="GO" id="GO:0055085">
    <property type="term" value="P:transmembrane transport"/>
    <property type="evidence" value="ECO:0007669"/>
    <property type="project" value="InterPro"/>
</dbReference>
<dbReference type="CDD" id="cd06261">
    <property type="entry name" value="TM_PBP2"/>
    <property type="match status" value="2"/>
</dbReference>
<dbReference type="GO" id="GO:0005886">
    <property type="term" value="C:plasma membrane"/>
    <property type="evidence" value="ECO:0007669"/>
    <property type="project" value="UniProtKB-SubCell"/>
</dbReference>
<feature type="transmembrane region" description="Helical" evidence="8">
    <location>
        <begin position="446"/>
        <end position="471"/>
    </location>
</feature>
<gene>
    <name evidence="10" type="ORF">UFOPK2370_01127</name>
</gene>
<keyword evidence="6 8" id="KW-1133">Transmembrane helix</keyword>
<keyword evidence="5 8" id="KW-0812">Transmembrane</keyword>
<feature type="transmembrane region" description="Helical" evidence="8">
    <location>
        <begin position="330"/>
        <end position="349"/>
    </location>
</feature>
<protein>
    <submittedName>
        <fullName evidence="10">Unannotated protein</fullName>
    </submittedName>
</protein>
<dbReference type="Gene3D" id="1.10.3720.10">
    <property type="entry name" value="MetI-like"/>
    <property type="match status" value="2"/>
</dbReference>
<feature type="transmembrane region" description="Helical" evidence="8">
    <location>
        <begin position="389"/>
        <end position="406"/>
    </location>
</feature>
<feature type="transmembrane region" description="Helical" evidence="8">
    <location>
        <begin position="113"/>
        <end position="134"/>
    </location>
</feature>
<feature type="transmembrane region" description="Helical" evidence="8">
    <location>
        <begin position="89"/>
        <end position="107"/>
    </location>
</feature>
<dbReference type="PROSITE" id="PS50928">
    <property type="entry name" value="ABC_TM1"/>
    <property type="match status" value="2"/>
</dbReference>
<feature type="domain" description="ABC transmembrane type-1" evidence="9">
    <location>
        <begin position="51"/>
        <end position="239"/>
    </location>
</feature>
<keyword evidence="2" id="KW-0813">Transport</keyword>
<dbReference type="InterPro" id="IPR035906">
    <property type="entry name" value="MetI-like_sf"/>
</dbReference>
<feature type="transmembrane region" description="Helical" evidence="8">
    <location>
        <begin position="358"/>
        <end position="377"/>
    </location>
</feature>
<feature type="domain" description="ABC transmembrane type-1" evidence="9">
    <location>
        <begin position="323"/>
        <end position="513"/>
    </location>
</feature>
<evidence type="ECO:0000313" key="10">
    <source>
        <dbReference type="EMBL" id="CAB4693823.1"/>
    </source>
</evidence>
<evidence type="ECO:0000256" key="1">
    <source>
        <dbReference type="ARBA" id="ARBA00004429"/>
    </source>
</evidence>
<proteinExistence type="predicted"/>
<feature type="transmembrane region" description="Helical" evidence="8">
    <location>
        <begin position="266"/>
        <end position="289"/>
    </location>
</feature>
<keyword evidence="7 8" id="KW-0472">Membrane</keyword>
<keyword evidence="4" id="KW-0997">Cell inner membrane</keyword>
<dbReference type="Pfam" id="PF00528">
    <property type="entry name" value="BPD_transp_1"/>
    <property type="match status" value="2"/>
</dbReference>
<evidence type="ECO:0000256" key="7">
    <source>
        <dbReference type="ARBA" id="ARBA00023136"/>
    </source>
</evidence>
<evidence type="ECO:0000256" key="6">
    <source>
        <dbReference type="ARBA" id="ARBA00022989"/>
    </source>
</evidence>
<reference evidence="10" key="1">
    <citation type="submission" date="2020-05" db="EMBL/GenBank/DDBJ databases">
        <authorList>
            <person name="Chiriac C."/>
            <person name="Salcher M."/>
            <person name="Ghai R."/>
            <person name="Kavagutti S V."/>
        </authorList>
    </citation>
    <scope>NUCLEOTIDE SEQUENCE</scope>
</reference>
<evidence type="ECO:0000256" key="2">
    <source>
        <dbReference type="ARBA" id="ARBA00022448"/>
    </source>
</evidence>
<dbReference type="PANTHER" id="PTHR43357">
    <property type="entry name" value="INNER MEMBRANE ABC TRANSPORTER PERMEASE PROTEIN YDCV"/>
    <property type="match status" value="1"/>
</dbReference>
<feature type="transmembrane region" description="Helical" evidence="8">
    <location>
        <begin position="174"/>
        <end position="198"/>
    </location>
</feature>
<feature type="transmembrane region" description="Helical" evidence="8">
    <location>
        <begin position="218"/>
        <end position="238"/>
    </location>
</feature>
<feature type="transmembrane region" description="Helical" evidence="8">
    <location>
        <begin position="491"/>
        <end position="512"/>
    </location>
</feature>
<dbReference type="PANTHER" id="PTHR43357:SF4">
    <property type="entry name" value="INNER MEMBRANE ABC TRANSPORTER PERMEASE PROTEIN YDCV"/>
    <property type="match status" value="1"/>
</dbReference>
<dbReference type="InterPro" id="IPR000515">
    <property type="entry name" value="MetI-like"/>
</dbReference>
<evidence type="ECO:0000256" key="5">
    <source>
        <dbReference type="ARBA" id="ARBA00022692"/>
    </source>
</evidence>
<evidence type="ECO:0000256" key="8">
    <source>
        <dbReference type="SAM" id="Phobius"/>
    </source>
</evidence>
<dbReference type="AlphaFoldDB" id="A0A6J6PAV7"/>
<sequence length="526" mass="56789">MVRHIRRLALWAVPAGFLAVLFYWPLASIAASSFGPAWFEVLAREDLQRAIWFTLWQAVVSTVLCVLIGLPIAFVLYRRRFFGSVLLRTILVVPFVLPSIVVAIALIDFRELFGGSTILVILIAHVFLNVSLVVRVVGTAWANLDSETDEAAEIDGAAGIKRFVFVTLAQLRPAVFSSAALVFLFCATSFAAILTLGGGQIQSIETAIYFALTQRLDLQTASVLALLQTVITVAAFAISRKVGNASFVVELTADAKETDAIGKRDLPLVLVSLAFIFLLFVIPLGSLFAKAFTRGSEFSLQAFSDLSGKGARDLLDVTVFEAAANSLRNAAVAAAIAMFIGVLVAWLLARTKSRWPELFFMLPLGVSSLVLGFGYLLTFGGEPLPLRESWLVVPLLQALITAPLVVRITHSALLSLGENTRDAASNAGADSWQIWRFIETPSIRPALATALGFALLSSLGEFGSSALLAYADQTTLPVVLMRLISRPGEQNYAMAMAASVLLIVLVVLVVSASELIRTRRRRSSSV</sequence>
<name>A0A6J6PAV7_9ZZZZ</name>
<evidence type="ECO:0000256" key="4">
    <source>
        <dbReference type="ARBA" id="ARBA00022519"/>
    </source>
</evidence>
<accession>A0A6J6PAV7</accession>
<dbReference type="SUPFAM" id="SSF161098">
    <property type="entry name" value="MetI-like"/>
    <property type="match status" value="2"/>
</dbReference>
<evidence type="ECO:0000259" key="9">
    <source>
        <dbReference type="PROSITE" id="PS50928"/>
    </source>
</evidence>
<comment type="subcellular location">
    <subcellularLocation>
        <location evidence="1">Cell inner membrane</location>
        <topology evidence="1">Multi-pass membrane protein</topology>
    </subcellularLocation>
</comment>
<organism evidence="10">
    <name type="scientific">freshwater metagenome</name>
    <dbReference type="NCBI Taxonomy" id="449393"/>
    <lineage>
        <taxon>unclassified sequences</taxon>
        <taxon>metagenomes</taxon>
        <taxon>ecological metagenomes</taxon>
    </lineage>
</organism>
<feature type="transmembrane region" description="Helical" evidence="8">
    <location>
        <begin position="54"/>
        <end position="77"/>
    </location>
</feature>
<keyword evidence="3" id="KW-1003">Cell membrane</keyword>
<evidence type="ECO:0000256" key="3">
    <source>
        <dbReference type="ARBA" id="ARBA00022475"/>
    </source>
</evidence>